<evidence type="ECO:0000256" key="1">
    <source>
        <dbReference type="SAM" id="MobiDB-lite"/>
    </source>
</evidence>
<evidence type="ECO:0000313" key="3">
    <source>
        <dbReference type="Proteomes" id="UP001498398"/>
    </source>
</evidence>
<sequence>MPRKRTQSAIAKSERSPEEKEVARDRSRHLADRRYRRKLRRDAPEKARERMAKRRAEMTEEQKAAAKEKRKQYDSKYYLTHRQDILHAAMRKRAQ</sequence>
<name>A0ABR1ILD9_9AGAR</name>
<dbReference type="EMBL" id="JBANRG010000101">
    <property type="protein sequence ID" value="KAK7435866.1"/>
    <property type="molecule type" value="Genomic_DNA"/>
</dbReference>
<keyword evidence="3" id="KW-1185">Reference proteome</keyword>
<gene>
    <name evidence="2" type="ORF">VKT23_019397</name>
</gene>
<organism evidence="2 3">
    <name type="scientific">Marasmiellus scandens</name>
    <dbReference type="NCBI Taxonomy" id="2682957"/>
    <lineage>
        <taxon>Eukaryota</taxon>
        <taxon>Fungi</taxon>
        <taxon>Dikarya</taxon>
        <taxon>Basidiomycota</taxon>
        <taxon>Agaricomycotina</taxon>
        <taxon>Agaricomycetes</taxon>
        <taxon>Agaricomycetidae</taxon>
        <taxon>Agaricales</taxon>
        <taxon>Marasmiineae</taxon>
        <taxon>Omphalotaceae</taxon>
        <taxon>Marasmiellus</taxon>
    </lineage>
</organism>
<feature type="compositionally biased region" description="Basic and acidic residues" evidence="1">
    <location>
        <begin position="41"/>
        <end position="74"/>
    </location>
</feature>
<comment type="caution">
    <text evidence="2">The sequence shown here is derived from an EMBL/GenBank/DDBJ whole genome shotgun (WGS) entry which is preliminary data.</text>
</comment>
<evidence type="ECO:0000313" key="2">
    <source>
        <dbReference type="EMBL" id="KAK7435866.1"/>
    </source>
</evidence>
<protein>
    <submittedName>
        <fullName evidence="2">Uncharacterized protein</fullName>
    </submittedName>
</protein>
<feature type="compositionally biased region" description="Basic and acidic residues" evidence="1">
    <location>
        <begin position="12"/>
        <end position="33"/>
    </location>
</feature>
<feature type="region of interest" description="Disordered" evidence="1">
    <location>
        <begin position="1"/>
        <end position="75"/>
    </location>
</feature>
<reference evidence="2 3" key="1">
    <citation type="submission" date="2024-01" db="EMBL/GenBank/DDBJ databases">
        <title>A draft genome for the cacao thread blight pathogen Marasmiellus scandens.</title>
        <authorList>
            <person name="Baruah I.K."/>
            <person name="Leung J."/>
            <person name="Bukari Y."/>
            <person name="Amoako-Attah I."/>
            <person name="Meinhardt L.W."/>
            <person name="Bailey B.A."/>
            <person name="Cohen S.P."/>
        </authorList>
    </citation>
    <scope>NUCLEOTIDE SEQUENCE [LARGE SCALE GENOMIC DNA]</scope>
    <source>
        <strain evidence="2 3">GH-19</strain>
    </source>
</reference>
<proteinExistence type="predicted"/>
<accession>A0ABR1ILD9</accession>
<dbReference type="Proteomes" id="UP001498398">
    <property type="component" value="Unassembled WGS sequence"/>
</dbReference>